<comment type="caution">
    <text evidence="1">The sequence shown here is derived from an EMBL/GenBank/DDBJ whole genome shotgun (WGS) entry which is preliminary data.</text>
</comment>
<dbReference type="AlphaFoldDB" id="A0A6B4JPV9"/>
<evidence type="ECO:0000313" key="1">
    <source>
        <dbReference type="EMBL" id="NFV26579.1"/>
    </source>
</evidence>
<name>A0A6B4JPV9_CLOBO</name>
<reference evidence="1 2" key="1">
    <citation type="submission" date="2019-04" db="EMBL/GenBank/DDBJ databases">
        <title>Genome sequencing of Clostridium botulinum Groups I-IV and Clostridium butyricum.</title>
        <authorList>
            <person name="Brunt J."/>
            <person name="Van Vliet A.H.M."/>
            <person name="Stringer S.C."/>
            <person name="Carter A.T."/>
            <person name="Peck M.W."/>
        </authorList>
    </citation>
    <scope>NUCLEOTIDE SEQUENCE [LARGE SCALE GENOMIC DNA]</scope>
    <source>
        <strain evidence="1 2">BL81</strain>
    </source>
</reference>
<gene>
    <name evidence="1" type="ORF">FDG31_10425</name>
</gene>
<evidence type="ECO:0000313" key="2">
    <source>
        <dbReference type="Proteomes" id="UP000486903"/>
    </source>
</evidence>
<proteinExistence type="predicted"/>
<organism evidence="1 2">
    <name type="scientific">Clostridium botulinum</name>
    <dbReference type="NCBI Taxonomy" id="1491"/>
    <lineage>
        <taxon>Bacteria</taxon>
        <taxon>Bacillati</taxon>
        <taxon>Bacillota</taxon>
        <taxon>Clostridia</taxon>
        <taxon>Eubacteriales</taxon>
        <taxon>Clostridiaceae</taxon>
        <taxon>Clostridium</taxon>
    </lineage>
</organism>
<protein>
    <submittedName>
        <fullName evidence="1">Glucose-1-phosphatase</fullName>
    </submittedName>
</protein>
<dbReference type="Proteomes" id="UP000486903">
    <property type="component" value="Unassembled WGS sequence"/>
</dbReference>
<accession>A0A6B4JPV9</accession>
<sequence length="92" mass="11099">MNMERTRNNLHLKESEELEEMLRQDPKIENNYLKKVIKAKDIQISRLQDEVALREQRIRELVEIAVMYYEEGLPMYRVERILGLLKLKEGLI</sequence>
<dbReference type="RefSeq" id="WP_003374349.1">
    <property type="nucleotide sequence ID" value="NZ_JACBBA010000004.1"/>
</dbReference>
<dbReference type="EMBL" id="SXFB01000006">
    <property type="protein sequence ID" value="NFV26579.1"/>
    <property type="molecule type" value="Genomic_DNA"/>
</dbReference>